<protein>
    <recommendedName>
        <fullName evidence="5">Secreted protein</fullName>
    </recommendedName>
</protein>
<evidence type="ECO:0000256" key="2">
    <source>
        <dbReference type="SAM" id="SignalP"/>
    </source>
</evidence>
<evidence type="ECO:0000313" key="4">
    <source>
        <dbReference type="Proteomes" id="UP001153069"/>
    </source>
</evidence>
<gene>
    <name evidence="3" type="ORF">SEMRO_621_G176830.1</name>
</gene>
<feature type="region of interest" description="Disordered" evidence="1">
    <location>
        <begin position="56"/>
        <end position="178"/>
    </location>
</feature>
<feature type="compositionally biased region" description="Basic and acidic residues" evidence="1">
    <location>
        <begin position="167"/>
        <end position="178"/>
    </location>
</feature>
<evidence type="ECO:0000256" key="1">
    <source>
        <dbReference type="SAM" id="MobiDB-lite"/>
    </source>
</evidence>
<comment type="caution">
    <text evidence="3">The sequence shown here is derived from an EMBL/GenBank/DDBJ whole genome shotgun (WGS) entry which is preliminary data.</text>
</comment>
<feature type="chain" id="PRO_5040193047" description="Secreted protein" evidence="2">
    <location>
        <begin position="21"/>
        <end position="178"/>
    </location>
</feature>
<evidence type="ECO:0000313" key="3">
    <source>
        <dbReference type="EMBL" id="CAB9513918.1"/>
    </source>
</evidence>
<feature type="signal peptide" evidence="2">
    <location>
        <begin position="1"/>
        <end position="20"/>
    </location>
</feature>
<keyword evidence="4" id="KW-1185">Reference proteome</keyword>
<dbReference type="EMBL" id="CAICTM010000620">
    <property type="protein sequence ID" value="CAB9513918.1"/>
    <property type="molecule type" value="Genomic_DNA"/>
</dbReference>
<feature type="compositionally biased region" description="Basic residues" evidence="1">
    <location>
        <begin position="80"/>
        <end position="113"/>
    </location>
</feature>
<keyword evidence="2" id="KW-0732">Signal</keyword>
<evidence type="ECO:0008006" key="5">
    <source>
        <dbReference type="Google" id="ProtNLM"/>
    </source>
</evidence>
<name>A0A9N8E3T5_9STRA</name>
<dbReference type="AlphaFoldDB" id="A0A9N8E3T5"/>
<accession>A0A9N8E3T5</accession>
<reference evidence="3" key="1">
    <citation type="submission" date="2020-06" db="EMBL/GenBank/DDBJ databases">
        <authorList>
            <consortium name="Plant Systems Biology data submission"/>
        </authorList>
    </citation>
    <scope>NUCLEOTIDE SEQUENCE</scope>
    <source>
        <strain evidence="3">D6</strain>
    </source>
</reference>
<dbReference type="Proteomes" id="UP001153069">
    <property type="component" value="Unassembled WGS sequence"/>
</dbReference>
<organism evidence="3 4">
    <name type="scientific">Seminavis robusta</name>
    <dbReference type="NCBI Taxonomy" id="568900"/>
    <lineage>
        <taxon>Eukaryota</taxon>
        <taxon>Sar</taxon>
        <taxon>Stramenopiles</taxon>
        <taxon>Ochrophyta</taxon>
        <taxon>Bacillariophyta</taxon>
        <taxon>Bacillariophyceae</taxon>
        <taxon>Bacillariophycidae</taxon>
        <taxon>Naviculales</taxon>
        <taxon>Naviculaceae</taxon>
        <taxon>Seminavis</taxon>
    </lineage>
</organism>
<feature type="compositionally biased region" description="Basic and acidic residues" evidence="1">
    <location>
        <begin position="130"/>
        <end position="157"/>
    </location>
</feature>
<proteinExistence type="predicted"/>
<sequence length="178" mass="20105">MQLATILATTVTAIATAVTGRSVEVPVPLISNSASAPAAGVDSPLTHESANKLRGEDIDWGSLKLTSSDSDDTSYDRRMSFKRRLRRKQKKDQKKKLKLEQRKKKSKPSKKLKIPPFSQPSQELVDSSGDDMKELDPLEYYGRKAKEEEEDQQKQQDIDNLEYSEDDDKKENKKPPVI</sequence>